<evidence type="ECO:0000256" key="1">
    <source>
        <dbReference type="SAM" id="MobiDB-lite"/>
    </source>
</evidence>
<dbReference type="Proteomes" id="UP000015105">
    <property type="component" value="Chromosome 5D"/>
</dbReference>
<feature type="compositionally biased region" description="Polar residues" evidence="1">
    <location>
        <begin position="92"/>
        <end position="102"/>
    </location>
</feature>
<dbReference type="EnsemblPlants" id="AET5Gv20927700.14">
    <property type="protein sequence ID" value="AET5Gv20927700.14"/>
    <property type="gene ID" value="AET5Gv20927700"/>
</dbReference>
<keyword evidence="3" id="KW-1185">Reference proteome</keyword>
<organism evidence="2 3">
    <name type="scientific">Aegilops tauschii subsp. strangulata</name>
    <name type="common">Goatgrass</name>
    <dbReference type="NCBI Taxonomy" id="200361"/>
    <lineage>
        <taxon>Eukaryota</taxon>
        <taxon>Viridiplantae</taxon>
        <taxon>Streptophyta</taxon>
        <taxon>Embryophyta</taxon>
        <taxon>Tracheophyta</taxon>
        <taxon>Spermatophyta</taxon>
        <taxon>Magnoliopsida</taxon>
        <taxon>Liliopsida</taxon>
        <taxon>Poales</taxon>
        <taxon>Poaceae</taxon>
        <taxon>BOP clade</taxon>
        <taxon>Pooideae</taxon>
        <taxon>Triticodae</taxon>
        <taxon>Triticeae</taxon>
        <taxon>Triticinae</taxon>
        <taxon>Aegilops</taxon>
    </lineage>
</organism>
<evidence type="ECO:0000313" key="2">
    <source>
        <dbReference type="EnsemblPlants" id="AET5Gv20927700.14"/>
    </source>
</evidence>
<reference evidence="3" key="1">
    <citation type="journal article" date="2014" name="Science">
        <title>Ancient hybridizations among the ancestral genomes of bread wheat.</title>
        <authorList>
            <consortium name="International Wheat Genome Sequencing Consortium,"/>
            <person name="Marcussen T."/>
            <person name="Sandve S.R."/>
            <person name="Heier L."/>
            <person name="Spannagl M."/>
            <person name="Pfeifer M."/>
            <person name="Jakobsen K.S."/>
            <person name="Wulff B.B."/>
            <person name="Steuernagel B."/>
            <person name="Mayer K.F."/>
            <person name="Olsen O.A."/>
        </authorList>
    </citation>
    <scope>NUCLEOTIDE SEQUENCE [LARGE SCALE GENOMIC DNA]</scope>
    <source>
        <strain evidence="3">cv. AL8/78</strain>
    </source>
</reference>
<feature type="region of interest" description="Disordered" evidence="1">
    <location>
        <begin position="1"/>
        <end position="49"/>
    </location>
</feature>
<reference evidence="2" key="4">
    <citation type="submission" date="2019-03" db="UniProtKB">
        <authorList>
            <consortium name="EnsemblPlants"/>
        </authorList>
    </citation>
    <scope>IDENTIFICATION</scope>
</reference>
<proteinExistence type="predicted"/>
<name>A0A453LW14_AEGTS</name>
<dbReference type="AlphaFoldDB" id="A0A453LW14"/>
<feature type="region of interest" description="Disordered" evidence="1">
    <location>
        <begin position="92"/>
        <end position="116"/>
    </location>
</feature>
<protein>
    <submittedName>
        <fullName evidence="2">Uncharacterized protein</fullName>
    </submittedName>
</protein>
<feature type="compositionally biased region" description="Low complexity" evidence="1">
    <location>
        <begin position="10"/>
        <end position="28"/>
    </location>
</feature>
<reference evidence="2" key="3">
    <citation type="journal article" date="2017" name="Nature">
        <title>Genome sequence of the progenitor of the wheat D genome Aegilops tauschii.</title>
        <authorList>
            <person name="Luo M.C."/>
            <person name="Gu Y.Q."/>
            <person name="Puiu D."/>
            <person name="Wang H."/>
            <person name="Twardziok S.O."/>
            <person name="Deal K.R."/>
            <person name="Huo N."/>
            <person name="Zhu T."/>
            <person name="Wang L."/>
            <person name="Wang Y."/>
            <person name="McGuire P.E."/>
            <person name="Liu S."/>
            <person name="Long H."/>
            <person name="Ramasamy R.K."/>
            <person name="Rodriguez J.C."/>
            <person name="Van S.L."/>
            <person name="Yuan L."/>
            <person name="Wang Z."/>
            <person name="Xia Z."/>
            <person name="Xiao L."/>
            <person name="Anderson O.D."/>
            <person name="Ouyang S."/>
            <person name="Liang Y."/>
            <person name="Zimin A.V."/>
            <person name="Pertea G."/>
            <person name="Qi P."/>
            <person name="Bennetzen J.L."/>
            <person name="Dai X."/>
            <person name="Dawson M.W."/>
            <person name="Muller H.G."/>
            <person name="Kugler K."/>
            <person name="Rivarola-Duarte L."/>
            <person name="Spannagl M."/>
            <person name="Mayer K.F.X."/>
            <person name="Lu F.H."/>
            <person name="Bevan M.W."/>
            <person name="Leroy P."/>
            <person name="Li P."/>
            <person name="You F.M."/>
            <person name="Sun Q."/>
            <person name="Liu Z."/>
            <person name="Lyons E."/>
            <person name="Wicker T."/>
            <person name="Salzberg S.L."/>
            <person name="Devos K.M."/>
            <person name="Dvorak J."/>
        </authorList>
    </citation>
    <scope>NUCLEOTIDE SEQUENCE [LARGE SCALE GENOMIC DNA]</scope>
    <source>
        <strain evidence="2">cv. AL8/78</strain>
    </source>
</reference>
<sequence length="180" mass="19234">MPWWKRSAHRPSSSASTPASPARASTSRIPRHGGAGDPDHQPRLTRQHRLRHVDDIEVGGSALRLDDSHAAPPSSSYPARRDAVWSGLATASSTPISRSPSNMMEAAPARSSSTPMLLPRPLPLPHQDDSPCRGPGRPLPSPRMFDGDCNGSAEFLGAAGTGGERPSTFPRWGCILCVLY</sequence>
<evidence type="ECO:0000313" key="3">
    <source>
        <dbReference type="Proteomes" id="UP000015105"/>
    </source>
</evidence>
<reference evidence="2" key="5">
    <citation type="journal article" date="2021" name="G3 (Bethesda)">
        <title>Aegilops tauschii genome assembly Aet v5.0 features greater sequence contiguity and improved annotation.</title>
        <authorList>
            <person name="Wang L."/>
            <person name="Zhu T."/>
            <person name="Rodriguez J.C."/>
            <person name="Deal K.R."/>
            <person name="Dubcovsky J."/>
            <person name="McGuire P.E."/>
            <person name="Lux T."/>
            <person name="Spannagl M."/>
            <person name="Mayer K.F.X."/>
            <person name="Baldrich P."/>
            <person name="Meyers B.C."/>
            <person name="Huo N."/>
            <person name="Gu Y.Q."/>
            <person name="Zhou H."/>
            <person name="Devos K.M."/>
            <person name="Bennetzen J.L."/>
            <person name="Unver T."/>
            <person name="Budak H."/>
            <person name="Gulick P.J."/>
            <person name="Galiba G."/>
            <person name="Kalapos B."/>
            <person name="Nelson D.R."/>
            <person name="Li P."/>
            <person name="You F.M."/>
            <person name="Luo M.C."/>
            <person name="Dvorak J."/>
        </authorList>
    </citation>
    <scope>NUCLEOTIDE SEQUENCE [LARGE SCALE GENOMIC DNA]</scope>
    <source>
        <strain evidence="2">cv. AL8/78</strain>
    </source>
</reference>
<reference evidence="3" key="2">
    <citation type="journal article" date="2017" name="Nat. Plants">
        <title>The Aegilops tauschii genome reveals multiple impacts of transposons.</title>
        <authorList>
            <person name="Zhao G."/>
            <person name="Zou C."/>
            <person name="Li K."/>
            <person name="Wang K."/>
            <person name="Li T."/>
            <person name="Gao L."/>
            <person name="Zhang X."/>
            <person name="Wang H."/>
            <person name="Yang Z."/>
            <person name="Liu X."/>
            <person name="Jiang W."/>
            <person name="Mao L."/>
            <person name="Kong X."/>
            <person name="Jiao Y."/>
            <person name="Jia J."/>
        </authorList>
    </citation>
    <scope>NUCLEOTIDE SEQUENCE [LARGE SCALE GENOMIC DNA]</scope>
    <source>
        <strain evidence="3">cv. AL8/78</strain>
    </source>
</reference>
<accession>A0A453LW14</accession>
<dbReference type="Gramene" id="AET5Gv20927700.14">
    <property type="protein sequence ID" value="AET5Gv20927700.14"/>
    <property type="gene ID" value="AET5Gv20927700"/>
</dbReference>